<name>A0A7G7BEN1_9ACTN</name>
<dbReference type="KEGG" id="sfiy:F0344_19615"/>
<keyword evidence="13" id="KW-1185">Reference proteome</keyword>
<evidence type="ECO:0000259" key="3">
    <source>
        <dbReference type="Pfam" id="PF13006"/>
    </source>
</evidence>
<evidence type="ECO:0000313" key="13">
    <source>
        <dbReference type="Proteomes" id="UP000515307"/>
    </source>
</evidence>
<evidence type="ECO:0000313" key="4">
    <source>
        <dbReference type="EMBL" id="QNE73285.1"/>
    </source>
</evidence>
<evidence type="ECO:0000313" key="6">
    <source>
        <dbReference type="EMBL" id="QNE76127.1"/>
    </source>
</evidence>
<protein>
    <submittedName>
        <fullName evidence="5">IS4 family transposase</fullName>
    </submittedName>
</protein>
<dbReference type="KEGG" id="sfiy:F0344_24030"/>
<reference evidence="13" key="1">
    <citation type="submission" date="2019-10" db="EMBL/GenBank/DDBJ databases">
        <title>Antimicrobial potential of Antarctic Bacteria.</title>
        <authorList>
            <person name="Benaud N."/>
            <person name="Edwards R.J."/>
            <person name="Ferrari B.C."/>
        </authorList>
    </citation>
    <scope>NUCLEOTIDE SEQUENCE [LARGE SCALE GENOMIC DNA]</scope>
    <source>
        <strain evidence="13">NBSH44</strain>
    </source>
</reference>
<dbReference type="EMBL" id="CP045702">
    <property type="protein sequence ID" value="QNE77260.1"/>
    <property type="molecule type" value="Genomic_DNA"/>
</dbReference>
<dbReference type="EMBL" id="CP045702">
    <property type="protein sequence ID" value="QNE78965.1"/>
    <property type="molecule type" value="Genomic_DNA"/>
</dbReference>
<organism evidence="5 13">
    <name type="scientific">Streptomyces finlayi</name>
    <dbReference type="NCBI Taxonomy" id="67296"/>
    <lineage>
        <taxon>Bacteria</taxon>
        <taxon>Bacillati</taxon>
        <taxon>Actinomycetota</taxon>
        <taxon>Actinomycetes</taxon>
        <taxon>Kitasatosporales</taxon>
        <taxon>Streptomycetaceae</taxon>
        <taxon>Streptomyces</taxon>
    </lineage>
</organism>
<dbReference type="KEGG" id="sfiy:F0344_23220"/>
<evidence type="ECO:0000313" key="8">
    <source>
        <dbReference type="EMBL" id="QNE77132.1"/>
    </source>
</evidence>
<dbReference type="Proteomes" id="UP000515307">
    <property type="component" value="Chromosome"/>
</dbReference>
<dbReference type="Pfam" id="PF13006">
    <property type="entry name" value="Nterm_IS4"/>
    <property type="match status" value="1"/>
</dbReference>
<dbReference type="EMBL" id="CP045702">
    <property type="protein sequence ID" value="QNE73796.1"/>
    <property type="molecule type" value="Genomic_DNA"/>
</dbReference>
<dbReference type="EMBL" id="CP045702">
    <property type="protein sequence ID" value="QNE77295.1"/>
    <property type="molecule type" value="Genomic_DNA"/>
</dbReference>
<dbReference type="PANTHER" id="PTHR37529:SF1">
    <property type="entry name" value="TRANSPOSASE INSG FOR INSERTION SEQUENCE ELEMENT IS4-RELATED"/>
    <property type="match status" value="1"/>
</dbReference>
<dbReference type="KEGG" id="sfiy:F0344_34195"/>
<dbReference type="KEGG" id="sfiy:F0344_00380"/>
<dbReference type="EMBL" id="CP045702">
    <property type="protein sequence ID" value="QNE77132.1"/>
    <property type="molecule type" value="Genomic_DNA"/>
</dbReference>
<dbReference type="GO" id="GO:0004803">
    <property type="term" value="F:transposase activity"/>
    <property type="evidence" value="ECO:0007669"/>
    <property type="project" value="InterPro"/>
</dbReference>
<dbReference type="InterPro" id="IPR024473">
    <property type="entry name" value="Transposases_IS4_N"/>
</dbReference>
<evidence type="ECO:0000259" key="2">
    <source>
        <dbReference type="Pfam" id="PF01609"/>
    </source>
</evidence>
<dbReference type="KEGG" id="sfiy:F0344_17200"/>
<evidence type="ECO:0000256" key="1">
    <source>
        <dbReference type="SAM" id="MobiDB-lite"/>
    </source>
</evidence>
<feature type="domain" description="Transposase IS4 N-terminal" evidence="3">
    <location>
        <begin position="34"/>
        <end position="126"/>
    </location>
</feature>
<dbReference type="InterPro" id="IPR012337">
    <property type="entry name" value="RNaseH-like_sf"/>
</dbReference>
<dbReference type="EMBL" id="CP045702">
    <property type="protein sequence ID" value="QNE76127.1"/>
    <property type="molecule type" value="Genomic_DNA"/>
</dbReference>
<dbReference type="GO" id="GO:0006313">
    <property type="term" value="P:DNA transposition"/>
    <property type="evidence" value="ECO:0007669"/>
    <property type="project" value="InterPro"/>
</dbReference>
<dbReference type="Pfam" id="PF01609">
    <property type="entry name" value="DDE_Tnp_1"/>
    <property type="match status" value="1"/>
</dbReference>
<dbReference type="EMBL" id="CP045702">
    <property type="protein sequence ID" value="QNE76536.1"/>
    <property type="molecule type" value="Genomic_DNA"/>
</dbReference>
<dbReference type="SUPFAM" id="SSF53098">
    <property type="entry name" value="Ribonuclease H-like"/>
    <property type="match status" value="1"/>
</dbReference>
<reference evidence="5" key="2">
    <citation type="journal article" date="2020" name="Microbiol. Resour. Announc.">
        <title>Antarctic desert soil bacteria exhibit high novel natural product potential, evaluated through long-read genome sequencing and comparative genomics.</title>
        <authorList>
            <person name="Benaud N."/>
            <person name="Edwards R.J."/>
            <person name="Amos T.G."/>
            <person name="D'Agostino P.M."/>
            <person name="Gutierrez-Chavez C."/>
            <person name="Montgomery K."/>
            <person name="Nicetic I."/>
            <person name="Ferrari B.C."/>
        </authorList>
    </citation>
    <scope>NUCLEOTIDE SEQUENCE</scope>
    <source>
        <strain evidence="5">NBSH44</strain>
    </source>
</reference>
<dbReference type="NCBIfam" id="NF033592">
    <property type="entry name" value="transpos_IS4_1"/>
    <property type="match status" value="1"/>
</dbReference>
<gene>
    <name evidence="4" type="ORF">F0344_00380</name>
    <name evidence="5" type="ORF">F0344_03505</name>
    <name evidence="6" type="ORF">F0344_17200</name>
    <name evidence="7" type="ORF">F0344_19615</name>
    <name evidence="8" type="ORF">F0344_23220</name>
    <name evidence="9" type="ORF">F0344_24030</name>
    <name evidence="10" type="ORF">F0344_24230</name>
    <name evidence="11" type="ORF">F0344_27245</name>
    <name evidence="12" type="ORF">F0344_34195</name>
</gene>
<feature type="domain" description="Transposase IS4-like" evidence="2">
    <location>
        <begin position="145"/>
        <end position="366"/>
    </location>
</feature>
<feature type="compositionally biased region" description="Polar residues" evidence="1">
    <location>
        <begin position="446"/>
        <end position="460"/>
    </location>
</feature>
<proteinExistence type="predicted"/>
<dbReference type="GO" id="GO:0003677">
    <property type="term" value="F:DNA binding"/>
    <property type="evidence" value="ECO:0007669"/>
    <property type="project" value="InterPro"/>
</dbReference>
<dbReference type="EMBL" id="CP045702">
    <property type="protein sequence ID" value="QNE77794.1"/>
    <property type="molecule type" value="Genomic_DNA"/>
</dbReference>
<evidence type="ECO:0000313" key="9">
    <source>
        <dbReference type="EMBL" id="QNE77260.1"/>
    </source>
</evidence>
<evidence type="ECO:0000313" key="5">
    <source>
        <dbReference type="EMBL" id="QNE73796.1"/>
    </source>
</evidence>
<feature type="compositionally biased region" description="Basic residues" evidence="1">
    <location>
        <begin position="432"/>
        <end position="445"/>
    </location>
</feature>
<dbReference type="KEGG" id="sfiy:F0344_24230"/>
<dbReference type="KEGG" id="sfiy:F0344_27245"/>
<evidence type="ECO:0000313" key="10">
    <source>
        <dbReference type="EMBL" id="QNE77295.1"/>
    </source>
</evidence>
<dbReference type="InterPro" id="IPR002559">
    <property type="entry name" value="Transposase_11"/>
</dbReference>
<feature type="region of interest" description="Disordered" evidence="1">
    <location>
        <begin position="432"/>
        <end position="460"/>
    </location>
</feature>
<evidence type="ECO:0000313" key="7">
    <source>
        <dbReference type="EMBL" id="QNE76536.1"/>
    </source>
</evidence>
<dbReference type="PANTHER" id="PTHR37529">
    <property type="entry name" value="TRANSPOSASE INSG FOR INSERTION SEQUENCE ELEMENT IS4-RELATED"/>
    <property type="match status" value="1"/>
</dbReference>
<sequence length="482" mass="52611">MSLCRARRSSGVPLQEKSVITRTVEAAGGVYAPGHLGELTQIVDFVLVDAVIDETGSREKRLRLLPSRVVVYFVLALALFEDCSYRGVWGKLTAGLEGLPLVRPAVSSLSRARRRIGAAPLRRLFEILAGPVAHLGQAGSFYRGLRTVAVDGTLLHVPDEEALTWRYPKRAGESVEFGYPLLRLVVLVECGTRAVLAAAFGPESDGELTYAGRLLSVLDRTMLLLADAGFDANEFARDVQATGAQFLVRSSARRIPTPFRHLDDGSYLARIGYGVLPVMLTVRVIEASVTVTLADGTVRTEQWRLLTTLLDPAAHPAARLVDLYHERWQSETTYFSIKATMLDGRVLRSRSLTGLDQEVYALLTTYQALIRAASDTACTRPGLDMDRISFTVLQTTAGDTVTTATAILPPTGPADLVGTIGRAVLDALHPARHRHRVKARTRKNPTSKYGPNAGQHPTTSQNYTVHTTVTFFEHGLASRSRT</sequence>
<accession>A0A7G7BEN1</accession>
<dbReference type="AlphaFoldDB" id="A0A7G7BEN1"/>
<evidence type="ECO:0000313" key="11">
    <source>
        <dbReference type="EMBL" id="QNE77794.1"/>
    </source>
</evidence>
<dbReference type="EMBL" id="CP045702">
    <property type="protein sequence ID" value="QNE73285.1"/>
    <property type="molecule type" value="Genomic_DNA"/>
</dbReference>
<evidence type="ECO:0000313" key="12">
    <source>
        <dbReference type="EMBL" id="QNE78965.1"/>
    </source>
</evidence>
<dbReference type="InterPro" id="IPR047952">
    <property type="entry name" value="Transpos_IS4"/>
</dbReference>
<dbReference type="KEGG" id="sfiy:F0344_03505"/>